<feature type="chain" id="PRO_5003618419" evidence="1">
    <location>
        <begin position="22"/>
        <end position="897"/>
    </location>
</feature>
<dbReference type="EMBL" id="JH604633">
    <property type="protein sequence ID" value="EHY66824.1"/>
    <property type="molecule type" value="Genomic_DNA"/>
</dbReference>
<sequence>MINKILLNLMMVQSIFSRVSMEEIHNVHKIPVGEKQDLVINPAGPLNLLHGYIIQRNGYIYNQRFFSPRIEAQYLMEKGEISPTGEQEYKFKRSPARDKVYKEADAKNPVEAYLTTYHTQLIKIFPSVDGTLSIESGRSTMITNFLRSKNAKKDAKYILASLLLLSEGVDIKINIDTKAEKKKVVIKSKTLKDKTIAEIELYMAGIDPITNKHKEDIYQNETAEIVNFYIRCRDRQFLKKGTELGMPSKKEEFESGRFLNNPSFLIQTYIYEFIDKEEDYKEFVEAVHELLVDQVVEKGNPDETKKKAKKGKDLNKFFLEKDKLGENGKYVDSFYDLVKSISEYVRFPFYSASQLPVYTRVPQCKLDKTGFEEDESLYYSNCVETALLGLFCCLAYNPEKKEYEISHMGDKISDELKEFFKKYTMPTETTNIEMHKRWSKVTACLENDKIDYKKAKNELISGITNILLAIAKITGQDEAILELIEYIESAHEKGELNDDQKVEISNKIEAIITSLSLNKSVKVKCENIELGERSNGKADLFCKLTITYTSNDRYNGISLDVKKGHSSLTLLPMLQKDSLFIQEKYEEAKRVFCDLDSYLGYIFMQHADSELNTLRNDSDKVLSDLKQDVDRILLDGYENIPKIFLLGRFVDIDCKAYIMEHFMIYSTEKDLPLTDDATRWTANILGSVPLNDHHARHKMIKSFPFHAHWQVYYPKLSYKQGEPLPETEFTISDLSSVYRSILRKQSVSLVVKCMENYITSDMNGHIDAYDLLFHGPLFENLFRLIVKTDEIDAFTMMQSIIEKTKTKKDQKAVNYIYINWFVCACRKPADTLELVEIIYDLINFDDLRNPAISPYELSSKNIKAVRKVLEEQKDMLCSESDPESMDNYNTMLKYFAK</sequence>
<keyword evidence="1" id="KW-0732">Signal</keyword>
<dbReference type="AlphaFoldDB" id="H8ZA43"/>
<accession>H8ZA43</accession>
<gene>
    <name evidence="2" type="ORF">NERG_00464</name>
</gene>
<evidence type="ECO:0000313" key="2">
    <source>
        <dbReference type="EMBL" id="EHY66824.1"/>
    </source>
</evidence>
<reference evidence="2" key="1">
    <citation type="submission" date="2011-03" db="EMBL/GenBank/DDBJ databases">
        <title>The Genome Sequence of Nematocida sp1 strain ERTm2.</title>
        <authorList>
            <consortium name="The Broad Institute Genome Sequencing Platform"/>
            <consortium name="The Broad Institute Genome Sequencing Center for Infectious Disease"/>
            <person name="Cuomo C."/>
            <person name="Troemel E."/>
            <person name="Young S.K."/>
            <person name="Zeng Q."/>
            <person name="Gargeya S."/>
            <person name="Fitzgerald M."/>
            <person name="Haas B."/>
            <person name="Abouelleil A."/>
            <person name="Alvarado L."/>
            <person name="Arachchi H.M."/>
            <person name="Berlin A."/>
            <person name="Brown A."/>
            <person name="Chapman S.B."/>
            <person name="Chen Z."/>
            <person name="Dunbar C."/>
            <person name="Freedman E."/>
            <person name="Gearin G."/>
            <person name="Gellesch M."/>
            <person name="Goldberg J."/>
            <person name="Griggs A."/>
            <person name="Gujja S."/>
            <person name="Heilman E.R."/>
            <person name="Heiman D."/>
            <person name="Howarth C."/>
            <person name="Larson L."/>
            <person name="Lui A."/>
            <person name="MacDonald P.J.P."/>
            <person name="Mehta T."/>
            <person name="Montmayeur A."/>
            <person name="Murphy C."/>
            <person name="Neiman D."/>
            <person name="Pearson M."/>
            <person name="Priest M."/>
            <person name="Roberts A."/>
            <person name="Saif S."/>
            <person name="Shea T."/>
            <person name="Shenoy N."/>
            <person name="Sisk P."/>
            <person name="Stolte C."/>
            <person name="Sykes S."/>
            <person name="White J."/>
            <person name="Yandava C."/>
            <person name="Wortman J."/>
            <person name="Nusbaum C."/>
            <person name="Birren B."/>
        </authorList>
    </citation>
    <scope>NUCLEOTIDE SEQUENCE</scope>
    <source>
        <strain evidence="2">ERTm2</strain>
    </source>
</reference>
<name>H8ZA43_NEMA1</name>
<dbReference type="HOGENOM" id="CLU_009683_3_0_1"/>
<dbReference type="Proteomes" id="UP000005622">
    <property type="component" value="Unassembled WGS sequence"/>
</dbReference>
<proteinExistence type="predicted"/>
<evidence type="ECO:0000256" key="1">
    <source>
        <dbReference type="SAM" id="SignalP"/>
    </source>
</evidence>
<feature type="signal peptide" evidence="1">
    <location>
        <begin position="1"/>
        <end position="21"/>
    </location>
</feature>
<protein>
    <submittedName>
        <fullName evidence="2">Uncharacterized protein</fullName>
    </submittedName>
</protein>
<organism evidence="2">
    <name type="scientific">Nematocida ausubeli (strain ATCC PRA-371 / ERTm2)</name>
    <name type="common">Nematode killer fungus</name>
    <dbReference type="NCBI Taxonomy" id="1913371"/>
    <lineage>
        <taxon>Eukaryota</taxon>
        <taxon>Fungi</taxon>
        <taxon>Fungi incertae sedis</taxon>
        <taxon>Microsporidia</taxon>
        <taxon>Nematocida</taxon>
    </lineage>
</organism>